<evidence type="ECO:0000256" key="1">
    <source>
        <dbReference type="ARBA" id="ARBA00001974"/>
    </source>
</evidence>
<dbReference type="InterPro" id="IPR036188">
    <property type="entry name" value="FAD/NAD-bd_sf"/>
</dbReference>
<keyword evidence="6" id="KW-1185">Reference proteome</keyword>
<dbReference type="SUPFAM" id="SSF51905">
    <property type="entry name" value="FAD/NAD(P)-binding domain"/>
    <property type="match status" value="1"/>
</dbReference>
<dbReference type="EMBL" id="QUNO01000006">
    <property type="protein sequence ID" value="REH47130.1"/>
    <property type="molecule type" value="Genomic_DNA"/>
</dbReference>
<dbReference type="Gene3D" id="3.50.50.60">
    <property type="entry name" value="FAD/NAD(P)-binding domain"/>
    <property type="match status" value="2"/>
</dbReference>
<feature type="domain" description="FAD-binding" evidence="4">
    <location>
        <begin position="26"/>
        <end position="373"/>
    </location>
</feature>
<dbReference type="PANTHER" id="PTHR43004">
    <property type="entry name" value="TRK SYSTEM POTASSIUM UPTAKE PROTEIN"/>
    <property type="match status" value="1"/>
</dbReference>
<dbReference type="InterPro" id="IPR050641">
    <property type="entry name" value="RIFMO-like"/>
</dbReference>
<dbReference type="GO" id="GO:0016709">
    <property type="term" value="F:oxidoreductase activity, acting on paired donors, with incorporation or reduction of molecular oxygen, NAD(P)H as one donor, and incorporation of one atom of oxygen"/>
    <property type="evidence" value="ECO:0007669"/>
    <property type="project" value="UniProtKB-ARBA"/>
</dbReference>
<name>A0A3E0HLA3_9PSEU</name>
<evidence type="ECO:0000259" key="4">
    <source>
        <dbReference type="Pfam" id="PF01494"/>
    </source>
</evidence>
<accession>A0A3E0HLA3</accession>
<dbReference type="Proteomes" id="UP000256269">
    <property type="component" value="Unassembled WGS sequence"/>
</dbReference>
<evidence type="ECO:0000313" key="6">
    <source>
        <dbReference type="Proteomes" id="UP000256269"/>
    </source>
</evidence>
<protein>
    <submittedName>
        <fullName evidence="5">2-polyprenyl-6-methoxyphenol hydroxylase-like FAD-dependent oxidoreductase</fullName>
    </submittedName>
</protein>
<reference evidence="5 6" key="1">
    <citation type="submission" date="2018-08" db="EMBL/GenBank/DDBJ databases">
        <title>Genomic Encyclopedia of Archaeal and Bacterial Type Strains, Phase II (KMG-II): from individual species to whole genera.</title>
        <authorList>
            <person name="Goeker M."/>
        </authorList>
    </citation>
    <scope>NUCLEOTIDE SEQUENCE [LARGE SCALE GENOMIC DNA]</scope>
    <source>
        <strain evidence="5 6">DSM 45791</strain>
    </source>
</reference>
<sequence length="513" mass="54677">MTRSQICVPRIFAWRASFCTVDGMDFDVVIAGGGPNGLMLTAELRLAGARPLVLERLPERATVPKANGLAGVVARLMDARGLYEKVSGRSGPPAPTPFYMFGGLRLDLRDVPDNPMHTVLVPQTRLEPILEEHALGLGAEIRRGVTLTGFVDHGTHVTVSTDDGSEITAAYLVGCDGGRSTVRKLAGIDFPGVTDDDVVTRTANVVLPTAGPGGLPVPGHGDIQPFFFHRTTTGVFVWARLEDALTVTTMEWGDAPGEDVPLTLDELADSVKRVLGVDVPMELAVLDRPLVMRRNAGNNTRIASQFRRGRVFLAGDAAHVHAGIGGPGLNMGLQDAANLAWKLGAAVQGWAPAGLLDTYHSERHPVASRVAMQTQSQSALLAPGTKVTALRTLFEELLESVDVRQHIVDTMSGNDTRYFESDHPLVGRLAPEMSVTTTDGVVRLAELRRTGRPLLLDPSGLGAVADGWRDRVDVVSGDGPALLIRPDGFVAWAGDSADGLVDALTRWFGAPTA</sequence>
<comment type="cofactor">
    <cofactor evidence="1">
        <name>FAD</name>
        <dbReference type="ChEBI" id="CHEBI:57692"/>
    </cofactor>
</comment>
<keyword evidence="3" id="KW-0274">FAD</keyword>
<proteinExistence type="predicted"/>
<comment type="caution">
    <text evidence="5">The sequence shown here is derived from an EMBL/GenBank/DDBJ whole genome shotgun (WGS) entry which is preliminary data.</text>
</comment>
<dbReference type="Pfam" id="PF01494">
    <property type="entry name" value="FAD_binding_3"/>
    <property type="match status" value="1"/>
</dbReference>
<dbReference type="AlphaFoldDB" id="A0A3E0HLA3"/>
<evidence type="ECO:0000256" key="2">
    <source>
        <dbReference type="ARBA" id="ARBA00022630"/>
    </source>
</evidence>
<organism evidence="5 6">
    <name type="scientific">Kutzneria buriramensis</name>
    <dbReference type="NCBI Taxonomy" id="1045776"/>
    <lineage>
        <taxon>Bacteria</taxon>
        <taxon>Bacillati</taxon>
        <taxon>Actinomycetota</taxon>
        <taxon>Actinomycetes</taxon>
        <taxon>Pseudonocardiales</taxon>
        <taxon>Pseudonocardiaceae</taxon>
        <taxon>Kutzneria</taxon>
    </lineage>
</organism>
<dbReference type="Pfam" id="PF21274">
    <property type="entry name" value="Rng_hyd_C"/>
    <property type="match status" value="1"/>
</dbReference>
<dbReference type="PANTHER" id="PTHR43004:SF19">
    <property type="entry name" value="BINDING MONOOXYGENASE, PUTATIVE (JCVI)-RELATED"/>
    <property type="match status" value="1"/>
</dbReference>
<evidence type="ECO:0000256" key="3">
    <source>
        <dbReference type="ARBA" id="ARBA00022827"/>
    </source>
</evidence>
<evidence type="ECO:0000313" key="5">
    <source>
        <dbReference type="EMBL" id="REH47130.1"/>
    </source>
</evidence>
<gene>
    <name evidence="5" type="ORF">BCF44_106295</name>
</gene>
<keyword evidence="2" id="KW-0285">Flavoprotein</keyword>
<dbReference type="InterPro" id="IPR002938">
    <property type="entry name" value="FAD-bd"/>
</dbReference>
<dbReference type="PRINTS" id="PR00420">
    <property type="entry name" value="RNGMNOXGNASE"/>
</dbReference>
<dbReference type="Gene3D" id="3.40.30.120">
    <property type="match status" value="1"/>
</dbReference>
<dbReference type="GO" id="GO:0071949">
    <property type="term" value="F:FAD binding"/>
    <property type="evidence" value="ECO:0007669"/>
    <property type="project" value="InterPro"/>
</dbReference>